<protein>
    <submittedName>
        <fullName evidence="3">PQQ-binding-like beta-propeller repeat protein</fullName>
    </submittedName>
</protein>
<reference evidence="3" key="1">
    <citation type="submission" date="2020-08" db="EMBL/GenBank/DDBJ databases">
        <title>Genome public.</title>
        <authorList>
            <person name="Liu C."/>
            <person name="Sun Q."/>
        </authorList>
    </citation>
    <scope>NUCLEOTIDE SEQUENCE</scope>
    <source>
        <strain evidence="3">NSJ-63</strain>
    </source>
</reference>
<proteinExistence type="predicted"/>
<dbReference type="EMBL" id="JACRSS010000002">
    <property type="protein sequence ID" value="MBC8538410.1"/>
    <property type="molecule type" value="Genomic_DNA"/>
</dbReference>
<keyword evidence="4" id="KW-1185">Reference proteome</keyword>
<evidence type="ECO:0000313" key="3">
    <source>
        <dbReference type="EMBL" id="MBC8538410.1"/>
    </source>
</evidence>
<dbReference type="SUPFAM" id="SSF50998">
    <property type="entry name" value="Quinoprotein alcohol dehydrogenase-like"/>
    <property type="match status" value="1"/>
</dbReference>
<organism evidence="3 4">
    <name type="scientific">Guopingia tenuis</name>
    <dbReference type="NCBI Taxonomy" id="2763656"/>
    <lineage>
        <taxon>Bacteria</taxon>
        <taxon>Bacillati</taxon>
        <taxon>Bacillota</taxon>
        <taxon>Clostridia</taxon>
        <taxon>Christensenellales</taxon>
        <taxon>Christensenellaceae</taxon>
        <taxon>Guopingia</taxon>
    </lineage>
</organism>
<feature type="domain" description="Pyrrolo-quinoline quinone repeat" evidence="2">
    <location>
        <begin position="459"/>
        <end position="547"/>
    </location>
</feature>
<evidence type="ECO:0000313" key="4">
    <source>
        <dbReference type="Proteomes" id="UP000617951"/>
    </source>
</evidence>
<dbReference type="Pfam" id="PF13360">
    <property type="entry name" value="PQQ_2"/>
    <property type="match status" value="1"/>
</dbReference>
<name>A0A926DJU1_9FIRM</name>
<dbReference type="PANTHER" id="PTHR34512:SF30">
    <property type="entry name" value="OUTER MEMBRANE PROTEIN ASSEMBLY FACTOR BAMB"/>
    <property type="match status" value="1"/>
</dbReference>
<dbReference type="Gene3D" id="2.130.10.10">
    <property type="entry name" value="YVTN repeat-like/Quinoprotein amine dehydrogenase"/>
    <property type="match status" value="2"/>
</dbReference>
<dbReference type="InterPro" id="IPR002372">
    <property type="entry name" value="PQQ_rpt_dom"/>
</dbReference>
<dbReference type="PANTHER" id="PTHR34512">
    <property type="entry name" value="CELL SURFACE PROTEIN"/>
    <property type="match status" value="1"/>
</dbReference>
<evidence type="ECO:0000259" key="2">
    <source>
        <dbReference type="Pfam" id="PF13360"/>
    </source>
</evidence>
<dbReference type="InterPro" id="IPR011047">
    <property type="entry name" value="Quinoprotein_ADH-like_sf"/>
</dbReference>
<gene>
    <name evidence="3" type="ORF">H8693_05620</name>
</gene>
<keyword evidence="1" id="KW-0472">Membrane</keyword>
<sequence length="553" mass="61373">MKTSRIFRIFMMALDTFVLAFLRLFRKFTHLFAYEPSEETLGWDLPHATELTKPERLGIRAELEVNGERVESYSRSESIYFDPEQPYTDMEGIVTFRGDNFRSGGAYGTATLRARKFGRSWDFDTGRLEKGYGHGFWTGSGWTGQPLIVRWSDEMKRAMNLTPAKKGKKGLVEAVYSTMDGNVYFLDIEDGSLTRAPISVGLPFKGAGALHPSLPLLHLGPGDSGPSEDLYARAYLYSLTDGEKLLEYGGRDPFALRKFHGFDSSPLFHEATDTLIEPGENGILYTMKLNTAFDPVLGKLTIQPSERVKLRYSTSRSSEESYWLGMEDSAVAWKNYLYIADNGGNLLCININTMEVVWAQDVADDTNGSPVLSIEGGVPYLYIATSLHWTASPRLKLADVPIFKINAVTGEYVWRRTYFCNTIAGISGGIQATCAVGRPGSNIEDLVIFPVARTPQVRAGILVALDKQTGREVWRTKLKRYAWSSPVAVYDENGNAVIVQGDSVGNLYLIDGATGEILDRMALGSNIEATPAVFENTIVVGTRGQKIFGIRLR</sequence>
<keyword evidence="1" id="KW-0812">Transmembrane</keyword>
<comment type="caution">
    <text evidence="3">The sequence shown here is derived from an EMBL/GenBank/DDBJ whole genome shotgun (WGS) entry which is preliminary data.</text>
</comment>
<dbReference type="InterPro" id="IPR015943">
    <property type="entry name" value="WD40/YVTN_repeat-like_dom_sf"/>
</dbReference>
<evidence type="ECO:0000256" key="1">
    <source>
        <dbReference type="SAM" id="Phobius"/>
    </source>
</evidence>
<accession>A0A926DJU1</accession>
<feature type="transmembrane region" description="Helical" evidence="1">
    <location>
        <begin position="6"/>
        <end position="25"/>
    </location>
</feature>
<dbReference type="RefSeq" id="WP_249280177.1">
    <property type="nucleotide sequence ID" value="NZ_JACRSS010000002.1"/>
</dbReference>
<keyword evidence="1" id="KW-1133">Transmembrane helix</keyword>
<dbReference type="Proteomes" id="UP000617951">
    <property type="component" value="Unassembled WGS sequence"/>
</dbReference>
<dbReference type="AlphaFoldDB" id="A0A926DJU1"/>